<dbReference type="Pfam" id="PF14160">
    <property type="entry name" value="FAM110_C"/>
    <property type="match status" value="1"/>
</dbReference>
<reference evidence="7" key="4">
    <citation type="submission" date="2021-03" db="UniProtKB">
        <authorList>
            <consortium name="Ensembl"/>
        </authorList>
    </citation>
    <scope>IDENTIFICATION</scope>
</reference>
<evidence type="ECO:0000313" key="10">
    <source>
        <dbReference type="RefSeq" id="XP_012812731.1"/>
    </source>
</evidence>
<protein>
    <submittedName>
        <fullName evidence="6">Family with sequence similarity 110 member D</fullName>
    </submittedName>
    <submittedName>
        <fullName evidence="5">Glycine/arginine rich protein 1</fullName>
    </submittedName>
    <submittedName>
        <fullName evidence="9 10">Protein FAM110D</fullName>
    </submittedName>
</protein>
<evidence type="ECO:0000259" key="4">
    <source>
        <dbReference type="Pfam" id="PF14161"/>
    </source>
</evidence>
<reference evidence="5" key="2">
    <citation type="submission" date="2006-08" db="EMBL/GenBank/DDBJ databases">
        <authorList>
            <consortium name="NIH - Xenopus Gene Collection (XGC) project"/>
        </authorList>
    </citation>
    <scope>NUCLEOTIDE SEQUENCE [LARGE SCALE MRNA]</scope>
    <source>
        <strain evidence="5">N6</strain>
        <tissue evidence="5">Skeletal muscle</tissue>
    </source>
</reference>
<dbReference type="AGR" id="Xenbase:XB-GENE-920630"/>
<dbReference type="Ensembl" id="ENSXETT00000110657">
    <property type="protein sequence ID" value="ENSXETP00000114785"/>
    <property type="gene ID" value="ENSXETG00000009193"/>
</dbReference>
<comment type="similarity">
    <text evidence="1">Belongs to the FAM110 family.</text>
</comment>
<evidence type="ECO:0000256" key="1">
    <source>
        <dbReference type="ARBA" id="ARBA00010576"/>
    </source>
</evidence>
<evidence type="ECO:0000313" key="8">
    <source>
        <dbReference type="Proteomes" id="UP000008143"/>
    </source>
</evidence>
<reference evidence="6" key="3">
    <citation type="journal article" date="2010" name="Science">
        <title>The genome of the Western clawed frog Xenopus tropicalis.</title>
        <authorList>
            <person name="Hellsten U."/>
            <person name="Harland R.M."/>
            <person name="Gilchrist M.J."/>
            <person name="Hendrix D."/>
            <person name="Jurka J."/>
            <person name="Kapitonov V."/>
            <person name="Ovcharenko I."/>
            <person name="Putnam N.H."/>
            <person name="Shu S."/>
            <person name="Taher L."/>
            <person name="Blitz I.L."/>
            <person name="Blumberg B."/>
            <person name="Dichmann D.S."/>
            <person name="Dubchak I."/>
            <person name="Amaya E."/>
            <person name="Detter J.C."/>
            <person name="Fletcher R."/>
            <person name="Gerhard D.S."/>
            <person name="Goodstein D."/>
            <person name="Graves T."/>
            <person name="Grigoriev I.V."/>
            <person name="Grimwood J."/>
            <person name="Kawashima T."/>
            <person name="Lindquist E."/>
            <person name="Lucas S.M."/>
            <person name="Mead P.E."/>
            <person name="Mitros T."/>
            <person name="Ogino H."/>
            <person name="Ohta Y."/>
            <person name="Poliakov A.V."/>
            <person name="Pollet N."/>
            <person name="Robert J."/>
            <person name="Salamov A."/>
            <person name="Sater A.K."/>
            <person name="Schmutz J."/>
            <person name="Terry A."/>
            <person name="Vize P.D."/>
            <person name="Warren W.C."/>
            <person name="Wells D."/>
            <person name="Wills A."/>
            <person name="Wilson R.K."/>
            <person name="Zimmerman L.B."/>
            <person name="Zorn A.M."/>
            <person name="Grainger R."/>
            <person name="Grammer T."/>
            <person name="Khokha M.K."/>
            <person name="Richardson P.M."/>
            <person name="Rokhsar D.S."/>
        </authorList>
    </citation>
    <scope>NUCLEOTIDE SEQUENCE [LARGE SCALE GENOMIC DNA]</scope>
    <source>
        <strain evidence="6">Nigerian</strain>
    </source>
</reference>
<dbReference type="HOGENOM" id="CLU_050540_0_0_1"/>
<evidence type="ECO:0000313" key="11">
    <source>
        <dbReference type="Xenbase" id="XB-GENE-920630"/>
    </source>
</evidence>
<gene>
    <name evidence="6 9 10 11" type="primary">fam110d</name>
    <name evidence="5 9 10" type="synonym">grrp1</name>
</gene>
<feature type="region of interest" description="Disordered" evidence="2">
    <location>
        <begin position="237"/>
        <end position="260"/>
    </location>
</feature>
<keyword evidence="8" id="KW-1185">Reference proteome</keyword>
<evidence type="ECO:0000259" key="3">
    <source>
        <dbReference type="Pfam" id="PF14160"/>
    </source>
</evidence>
<dbReference type="OrthoDB" id="10028183at2759"/>
<evidence type="ECO:0000313" key="6">
    <source>
        <dbReference type="Ensembl" id="ENSXETP00000059472"/>
    </source>
</evidence>
<dbReference type="Ensembl" id="ENSXETT00000112413">
    <property type="protein sequence ID" value="ENSXETP00000102469"/>
    <property type="gene ID" value="ENSXETG00000009193"/>
</dbReference>
<dbReference type="AlphaFoldDB" id="Q0P4J8"/>
<dbReference type="Bgee" id="ENSXETG00000009193">
    <property type="expression patterns" value="Expressed in ovary and 9 other cell types or tissues"/>
</dbReference>
<dbReference type="Xenbase" id="XB-GENE-920630">
    <property type="gene designation" value="fam110d"/>
</dbReference>
<dbReference type="RefSeq" id="XP_012812731.1">
    <property type="nucleotide sequence ID" value="XM_012957277.3"/>
</dbReference>
<dbReference type="STRING" id="8364.ENSXETP00000013318"/>
<feature type="domain" description="Centrosome-associated FAM110 N-terminal" evidence="4">
    <location>
        <begin position="16"/>
        <end position="74"/>
    </location>
</feature>
<dbReference type="Ensembl" id="ENSXETT00000120427">
    <property type="protein sequence ID" value="ENSXETP00000118417"/>
    <property type="gene ID" value="ENSXETG00000009193"/>
</dbReference>
<feature type="compositionally biased region" description="Polar residues" evidence="2">
    <location>
        <begin position="238"/>
        <end position="253"/>
    </location>
</feature>
<dbReference type="PaxDb" id="8364-ENSXETP00000059472"/>
<sequence length="377" mass="42388">MNPKSPRLHRTIEGITAFDRLEADKAKYVKTPQVREQRQNPAINATLSPTLLRRSIQSNHNHNPETKHTASCSLSPIIQPRTLQRHVDSEQRTEQMYITSSTTAMSGTPLLQRKALSLKTEHASSATIPSDMSVKLHISEPQSDKTPNVNCTSYTVQKIGEPRQDNKVVPSPRSPVTQPFSMRRVSGKRQHRPDSLIIYRQRRDIVQNEKENNESSGGLVNRLLQNTPLLKRRIPLAQGSSQPCSQESPNSPRAQKKTDESLMCQVPTFGAPQEAVSKEHSPSDVQHFFESCGLEGSLLDLLDNVYQLGGDTTIGSLESVDRISGRSVVLHEEVKEERTPVSVIERNARVIKWIYSCHNARSINFHRENNKSRESTV</sequence>
<name>Q0P4J8_XENTR</name>
<evidence type="ECO:0000313" key="7">
    <source>
        <dbReference type="Ensembl" id="ENSXETP00000102469"/>
    </source>
</evidence>
<dbReference type="RefSeq" id="NP_001072542.1">
    <property type="nucleotide sequence ID" value="NM_001079074.1"/>
</dbReference>
<accession>Q0P4J8</accession>
<dbReference type="PANTHER" id="PTHR14758:SF3">
    <property type="entry name" value="PROTEIN FAM110D"/>
    <property type="match status" value="1"/>
</dbReference>
<evidence type="ECO:0000256" key="2">
    <source>
        <dbReference type="SAM" id="MobiDB-lite"/>
    </source>
</evidence>
<dbReference type="Proteomes" id="UP000008143">
    <property type="component" value="Chromosome 2"/>
</dbReference>
<dbReference type="InterPro" id="IPR025741">
    <property type="entry name" value="FAM110_C"/>
</dbReference>
<evidence type="ECO:0000313" key="9">
    <source>
        <dbReference type="RefSeq" id="NP_001072542.1"/>
    </source>
</evidence>
<dbReference type="EMBL" id="BC122043">
    <property type="protein sequence ID" value="AAI22044.1"/>
    <property type="molecule type" value="mRNA"/>
</dbReference>
<reference evidence="9 10" key="5">
    <citation type="submission" date="2025-04" db="UniProtKB">
        <authorList>
            <consortium name="RefSeq"/>
        </authorList>
    </citation>
    <scope>IDENTIFICATION</scope>
    <source>
        <strain evidence="10">Nigerian</strain>
        <tissue evidence="10">Liver and blood</tissue>
    </source>
</reference>
<dbReference type="CTD" id="79927"/>
<dbReference type="PANTHER" id="PTHR14758">
    <property type="entry name" value="AGAP005440-PA"/>
    <property type="match status" value="1"/>
</dbReference>
<dbReference type="OMA" id="YGCQRAW"/>
<reference evidence="9" key="1">
    <citation type="journal article" date="2002" name="Dev. Dyn.">
        <title>Genetic and genomic tools for Xenopus research: The NIH Xenopus initiative.</title>
        <authorList>
            <person name="Klein S.L."/>
            <person name="Strausberg R.L."/>
            <person name="Wagner L."/>
            <person name="Pontius J."/>
            <person name="Clifton S.W."/>
            <person name="Richardson P."/>
        </authorList>
    </citation>
    <scope>NUCLEOTIDE SEQUENCE</scope>
</reference>
<dbReference type="GeneTree" id="ENSGT00950000183056"/>
<dbReference type="Ensembl" id="ENSXETT00000061105">
    <property type="protein sequence ID" value="ENSXETP00000059472"/>
    <property type="gene ID" value="ENSXETG00000009193"/>
</dbReference>
<dbReference type="KEGG" id="xtr:779997"/>
<feature type="domain" description="Centrosome-associated FAM110 C-terminal" evidence="3">
    <location>
        <begin position="281"/>
        <end position="360"/>
    </location>
</feature>
<feature type="region of interest" description="Disordered" evidence="2">
    <location>
        <begin position="164"/>
        <end position="191"/>
    </location>
</feature>
<dbReference type="InterPro" id="IPR025739">
    <property type="entry name" value="FAM110_N"/>
</dbReference>
<dbReference type="eggNOG" id="ENOG502S0DB">
    <property type="taxonomic scope" value="Eukaryota"/>
</dbReference>
<evidence type="ECO:0000313" key="5">
    <source>
        <dbReference type="EMBL" id="AAI22044.1"/>
    </source>
</evidence>
<proteinExistence type="evidence at transcript level"/>
<dbReference type="Ensembl" id="ENSXETT00000111340">
    <property type="protein sequence ID" value="ENSXETP00000115980"/>
    <property type="gene ID" value="ENSXETG00000009193"/>
</dbReference>
<dbReference type="GeneID" id="779997"/>
<organism evidence="5">
    <name type="scientific">Xenopus tropicalis</name>
    <name type="common">Western clawed frog</name>
    <name type="synonym">Silurana tropicalis</name>
    <dbReference type="NCBI Taxonomy" id="8364"/>
    <lineage>
        <taxon>Eukaryota</taxon>
        <taxon>Metazoa</taxon>
        <taxon>Chordata</taxon>
        <taxon>Craniata</taxon>
        <taxon>Vertebrata</taxon>
        <taxon>Euteleostomi</taxon>
        <taxon>Amphibia</taxon>
        <taxon>Batrachia</taxon>
        <taxon>Anura</taxon>
        <taxon>Pipoidea</taxon>
        <taxon>Pipidae</taxon>
        <taxon>Xenopodinae</taxon>
        <taxon>Xenopus</taxon>
        <taxon>Silurana</taxon>
    </lineage>
</organism>
<dbReference type="Pfam" id="PF14161">
    <property type="entry name" value="FAM110_N"/>
    <property type="match status" value="1"/>
</dbReference>
<dbReference type="DNASU" id="779997"/>
<dbReference type="InterPro" id="IPR025740">
    <property type="entry name" value="FAM110"/>
</dbReference>